<dbReference type="AlphaFoldDB" id="A0A031FRP8"/>
<evidence type="ECO:0000256" key="1">
    <source>
        <dbReference type="SAM" id="MobiDB-lite"/>
    </source>
</evidence>
<dbReference type="InterPro" id="IPR050570">
    <property type="entry name" value="Cell_wall_metabolism_enzyme"/>
</dbReference>
<dbReference type="SUPFAM" id="SSF51110">
    <property type="entry name" value="alpha-D-mannose-specific plant lectins"/>
    <property type="match status" value="1"/>
</dbReference>
<dbReference type="PANTHER" id="PTHR21666:SF286">
    <property type="entry name" value="LIPOPROTEIN NLPD"/>
    <property type="match status" value="1"/>
</dbReference>
<dbReference type="eggNOG" id="COG4942">
    <property type="taxonomic scope" value="Bacteria"/>
</dbReference>
<dbReference type="SUPFAM" id="SSF51261">
    <property type="entry name" value="Duplicated hybrid motif"/>
    <property type="match status" value="1"/>
</dbReference>
<protein>
    <recommendedName>
        <fullName evidence="3">Bulb-type lectin domain-containing protein</fullName>
    </recommendedName>
</protein>
<comment type="caution">
    <text evidence="4">The sequence shown here is derived from an EMBL/GenBank/DDBJ whole genome shotgun (WGS) entry which is preliminary data.</text>
</comment>
<dbReference type="InterPro" id="IPR001480">
    <property type="entry name" value="Bulb-type_lectin_dom"/>
</dbReference>
<feature type="chain" id="PRO_5001553039" description="Bulb-type lectin domain-containing protein" evidence="2">
    <location>
        <begin position="33"/>
        <end position="772"/>
    </location>
</feature>
<feature type="signal peptide" evidence="2">
    <location>
        <begin position="1"/>
        <end position="32"/>
    </location>
</feature>
<proteinExistence type="predicted"/>
<dbReference type="EMBL" id="JFYO01000006">
    <property type="protein sequence ID" value="EZP26982.1"/>
    <property type="molecule type" value="Genomic_DNA"/>
</dbReference>
<organism evidence="4 5">
    <name type="scientific">Microbacterium oleivorans</name>
    <dbReference type="NCBI Taxonomy" id="273677"/>
    <lineage>
        <taxon>Bacteria</taxon>
        <taxon>Bacillati</taxon>
        <taxon>Actinomycetota</taxon>
        <taxon>Actinomycetes</taxon>
        <taxon>Micrococcales</taxon>
        <taxon>Microbacteriaceae</taxon>
        <taxon>Microbacterium</taxon>
    </lineage>
</organism>
<name>A0A031FRP8_9MICO</name>
<evidence type="ECO:0000313" key="5">
    <source>
        <dbReference type="Proteomes" id="UP000024001"/>
    </source>
</evidence>
<dbReference type="PATRIC" id="fig|273677.3.peg.2167"/>
<dbReference type="PANTHER" id="PTHR21666">
    <property type="entry name" value="PEPTIDASE-RELATED"/>
    <property type="match status" value="1"/>
</dbReference>
<dbReference type="GO" id="GO:0004222">
    <property type="term" value="F:metalloendopeptidase activity"/>
    <property type="evidence" value="ECO:0007669"/>
    <property type="project" value="TreeGrafter"/>
</dbReference>
<dbReference type="Gene3D" id="2.60.40.2700">
    <property type="match status" value="5"/>
</dbReference>
<keyword evidence="2" id="KW-0732">Signal</keyword>
<reference evidence="4 5" key="1">
    <citation type="submission" date="2014-03" db="EMBL/GenBank/DDBJ databases">
        <title>Draft Genome Sequences of 13 Willow Endophytes.</title>
        <authorList>
            <person name="Gan H.Y."/>
            <person name="Gan H.M."/>
            <person name="Savka M.A."/>
            <person name="Hudson A.O."/>
        </authorList>
    </citation>
    <scope>NUCLEOTIDE SEQUENCE [LARGE SCALE GENOMIC DNA]</scope>
    <source>
        <strain evidence="4 5">RIT293</strain>
    </source>
</reference>
<evidence type="ECO:0000259" key="3">
    <source>
        <dbReference type="PROSITE" id="PS50927"/>
    </source>
</evidence>
<sequence>MHRTSPRRLASFVVVTAATLALILSGPNAASAASVRAAPTSPAPTPTATRTPTPTPTQTPVRAFSSAPRPTITGTLRVGSTVTAVSGAWAPTATIRYQWRLDGAAVSGATSRTFALPAGSLGKRVTVTVTATRAGYRTTSTTSAASAAVARGTLVRGSLKVAGAPTVGSTLTASAPGFGPAPVSFAWQWSRDGKAIPGATRHTYAPVTADLDRKLTVRVSLTKPGYTGVALTSAAVTVGRAFTAAPTPTISGTVSVGSTVKVASAAWKPTPATLTYQWLRGGKAIAGATGSSYKIVAADAGVALSVRVSAAKGGYTPVSRTSAGVAVPRVLTVPGTVTISGTGTVRETLTAQPGAWGPGTVTFAYQWLRGGSPIAGATARTYRPVAADAGKVVSVRITGARSGYTTVVRTSAGTSVFAAFTATPTPTISGTLKAGSTLSVQTGQWQPSSTALRVQWRVDGGAIAGATGQAWQVPTWAAGRSVTVSVTATKKDYRTVTKTSAAKKVSWSLGDTITPGTTLRTGVQLTSPDGRYAFKMLGDGNVAVTRGYALVRTAKTTGTLDGTLVFTGDGELMLLNENDVALWSSKTAGLGATALRLGNDGILRLLDGEGKAVWTSLRMPVVSDATAAGSSVPGRYGWAYPLRPNGSFTTYAGHSGDDIAAPTGTPVYTMRGGTVSLREVWITSGCPSWAPNKSKQKEVVVTSTVDGTKIVQVYAHLSAFSVKAGQTVSAGQRIGAVGSTGCSTGPHLHTAFTVDGVRYALYPRDVLGTASY</sequence>
<dbReference type="CDD" id="cd12797">
    <property type="entry name" value="M23_peptidase"/>
    <property type="match status" value="1"/>
</dbReference>
<dbReference type="InterPro" id="IPR016047">
    <property type="entry name" value="M23ase_b-sheet_dom"/>
</dbReference>
<feature type="region of interest" description="Disordered" evidence="1">
    <location>
        <begin position="35"/>
        <end position="70"/>
    </location>
</feature>
<feature type="domain" description="Bulb-type lectin" evidence="3">
    <location>
        <begin position="510"/>
        <end position="618"/>
    </location>
</feature>
<dbReference type="InterPro" id="IPR011055">
    <property type="entry name" value="Dup_hybrid_motif"/>
</dbReference>
<dbReference type="eggNOG" id="COG1404">
    <property type="taxonomic scope" value="Bacteria"/>
</dbReference>
<dbReference type="SMART" id="SM00108">
    <property type="entry name" value="B_lectin"/>
    <property type="match status" value="1"/>
</dbReference>
<dbReference type="InterPro" id="IPR036426">
    <property type="entry name" value="Bulb-type_lectin_dom_sf"/>
</dbReference>
<evidence type="ECO:0000256" key="2">
    <source>
        <dbReference type="SAM" id="SignalP"/>
    </source>
</evidence>
<dbReference type="PROSITE" id="PS50927">
    <property type="entry name" value="BULB_LECTIN"/>
    <property type="match status" value="1"/>
</dbReference>
<keyword evidence="5" id="KW-1185">Reference proteome</keyword>
<dbReference type="Pfam" id="PF01551">
    <property type="entry name" value="Peptidase_M23"/>
    <property type="match status" value="1"/>
</dbReference>
<gene>
    <name evidence="4" type="ORF">BW34_02186</name>
</gene>
<dbReference type="eggNOG" id="COG4932">
    <property type="taxonomic scope" value="Bacteria"/>
</dbReference>
<accession>A0A031FRP8</accession>
<dbReference type="Gene3D" id="2.90.10.10">
    <property type="entry name" value="Bulb-type lectin domain"/>
    <property type="match status" value="1"/>
</dbReference>
<dbReference type="Proteomes" id="UP000024001">
    <property type="component" value="Unassembled WGS sequence"/>
</dbReference>
<dbReference type="RefSeq" id="WP_052009471.1">
    <property type="nucleotide sequence ID" value="NZ_JFYO01000006.1"/>
</dbReference>
<evidence type="ECO:0000313" key="4">
    <source>
        <dbReference type="EMBL" id="EZP26982.1"/>
    </source>
</evidence>
<feature type="compositionally biased region" description="Low complexity" evidence="1">
    <location>
        <begin position="35"/>
        <end position="63"/>
    </location>
</feature>
<dbReference type="Gene3D" id="2.70.70.10">
    <property type="entry name" value="Glucose Permease (Domain IIA)"/>
    <property type="match status" value="1"/>
</dbReference>